<accession>Q4TDK0</accession>
<dbReference type="EMBL" id="CAAE01006204">
    <property type="protein sequence ID" value="CAF89032.1"/>
    <property type="molecule type" value="Genomic_DNA"/>
</dbReference>
<feature type="domain" description="Lon proteolytic" evidence="2">
    <location>
        <begin position="25"/>
        <end position="102"/>
    </location>
</feature>
<dbReference type="KEGG" id="tng:GSTEN00002754G001"/>
<gene>
    <name evidence="3" type="ORF">GSTENG00002754001</name>
</gene>
<comment type="caution">
    <text evidence="3">The sequence shown here is derived from an EMBL/GenBank/DDBJ whole genome shotgun (WGS) entry which is preliminary data.</text>
</comment>
<dbReference type="GO" id="GO:0005759">
    <property type="term" value="C:mitochondrial matrix"/>
    <property type="evidence" value="ECO:0007669"/>
    <property type="project" value="TreeGrafter"/>
</dbReference>
<dbReference type="GO" id="GO:0003697">
    <property type="term" value="F:single-stranded DNA binding"/>
    <property type="evidence" value="ECO:0007669"/>
    <property type="project" value="TreeGrafter"/>
</dbReference>
<protein>
    <submittedName>
        <fullName evidence="3">(spotted green pufferfish) hypothetical protein</fullName>
    </submittedName>
</protein>
<dbReference type="InterPro" id="IPR014721">
    <property type="entry name" value="Ribsml_uS5_D2-typ_fold_subgr"/>
</dbReference>
<dbReference type="GO" id="GO:0004252">
    <property type="term" value="F:serine-type endopeptidase activity"/>
    <property type="evidence" value="ECO:0007669"/>
    <property type="project" value="InterPro"/>
</dbReference>
<name>Q4TDK0_TETNG</name>
<reference evidence="3" key="1">
    <citation type="journal article" date="2004" name="Nature">
        <title>Genome duplication in the teleost fish Tetraodon nigroviridis reveals the early vertebrate proto-karyotype.</title>
        <authorList>
            <person name="Jaillon O."/>
            <person name="Aury J.-M."/>
            <person name="Brunet F."/>
            <person name="Petit J.-L."/>
            <person name="Stange-Thomann N."/>
            <person name="Mauceli E."/>
            <person name="Bouneau L."/>
            <person name="Fischer C."/>
            <person name="Ozouf-Costaz C."/>
            <person name="Bernot A."/>
            <person name="Nicaud S."/>
            <person name="Jaffe D."/>
            <person name="Fisher S."/>
            <person name="Lutfalla G."/>
            <person name="Dossat C."/>
            <person name="Segurens B."/>
            <person name="Dasilva C."/>
            <person name="Salanoubat M."/>
            <person name="Levy M."/>
            <person name="Boudet N."/>
            <person name="Castellano S."/>
            <person name="Anthouard V."/>
            <person name="Jubin C."/>
            <person name="Castelli V."/>
            <person name="Katinka M."/>
            <person name="Vacherie B."/>
            <person name="Biemont C."/>
            <person name="Skalli Z."/>
            <person name="Cattolico L."/>
            <person name="Poulain J."/>
            <person name="De Berardinis V."/>
            <person name="Cruaud C."/>
            <person name="Duprat S."/>
            <person name="Brottier P."/>
            <person name="Coutanceau J.-P."/>
            <person name="Gouzy J."/>
            <person name="Parra G."/>
            <person name="Lardier G."/>
            <person name="Chapple C."/>
            <person name="McKernan K.J."/>
            <person name="McEwan P."/>
            <person name="Bosak S."/>
            <person name="Kellis M."/>
            <person name="Volff J.-N."/>
            <person name="Guigo R."/>
            <person name="Zody M.C."/>
            <person name="Mesirov J."/>
            <person name="Lindblad-Toh K."/>
            <person name="Birren B."/>
            <person name="Nusbaum C."/>
            <person name="Kahn D."/>
            <person name="Robinson-Rechavi M."/>
            <person name="Laudet V."/>
            <person name="Schachter V."/>
            <person name="Quetier F."/>
            <person name="Saurin W."/>
            <person name="Scarpelli C."/>
            <person name="Wincker P."/>
            <person name="Lander E.S."/>
            <person name="Weissenbach J."/>
            <person name="Roest Crollius H."/>
        </authorList>
    </citation>
    <scope>NUCLEOTIDE SEQUENCE [LARGE SCALE GENOMIC DNA]</scope>
</reference>
<sequence length="102" mass="11633">RHPQRRPQRWLHHRHRAAVTGHRQPVRQNVAMTGEVSLTGKILPVGGIKEKTIAARRAGVTCIILPAENRKDFSDLPEYISEGLEVHFVDNYSQIYPLVLPH</sequence>
<evidence type="ECO:0000256" key="1">
    <source>
        <dbReference type="PROSITE-ProRule" id="PRU01122"/>
    </source>
</evidence>
<dbReference type="PANTHER" id="PTHR43718">
    <property type="entry name" value="LON PROTEASE"/>
    <property type="match status" value="1"/>
</dbReference>
<dbReference type="GO" id="GO:0004176">
    <property type="term" value="F:ATP-dependent peptidase activity"/>
    <property type="evidence" value="ECO:0007669"/>
    <property type="project" value="InterPro"/>
</dbReference>
<reference evidence="3" key="2">
    <citation type="submission" date="2004-02" db="EMBL/GenBank/DDBJ databases">
        <authorList>
            <consortium name="Genoscope"/>
            <consortium name="Whitehead Institute Centre for Genome Research"/>
        </authorList>
    </citation>
    <scope>NUCLEOTIDE SEQUENCE</scope>
</reference>
<dbReference type="PRINTS" id="PR00830">
    <property type="entry name" value="ENDOLAPTASE"/>
</dbReference>
<dbReference type="Pfam" id="PF05362">
    <property type="entry name" value="Lon_C"/>
    <property type="match status" value="1"/>
</dbReference>
<feature type="non-terminal residue" evidence="3">
    <location>
        <position position="1"/>
    </location>
</feature>
<dbReference type="GO" id="GO:0005524">
    <property type="term" value="F:ATP binding"/>
    <property type="evidence" value="ECO:0007669"/>
    <property type="project" value="InterPro"/>
</dbReference>
<dbReference type="OrthoDB" id="2411602at2759"/>
<dbReference type="AlphaFoldDB" id="Q4TDK0"/>
<dbReference type="GO" id="GO:0051131">
    <property type="term" value="P:chaperone-mediated protein complex assembly"/>
    <property type="evidence" value="ECO:0007669"/>
    <property type="project" value="TreeGrafter"/>
</dbReference>
<dbReference type="PROSITE" id="PS51786">
    <property type="entry name" value="LON_PROTEOLYTIC"/>
    <property type="match status" value="1"/>
</dbReference>
<dbReference type="Gene3D" id="3.30.230.10">
    <property type="match status" value="1"/>
</dbReference>
<dbReference type="InterPro" id="IPR020568">
    <property type="entry name" value="Ribosomal_Su5_D2-typ_SF"/>
</dbReference>
<dbReference type="InterPro" id="IPR008269">
    <property type="entry name" value="Lon_proteolytic"/>
</dbReference>
<dbReference type="MEROPS" id="S16.002"/>
<evidence type="ECO:0000313" key="3">
    <source>
        <dbReference type="EMBL" id="CAF89032.1"/>
    </source>
</evidence>
<dbReference type="GO" id="GO:0007005">
    <property type="term" value="P:mitochondrion organization"/>
    <property type="evidence" value="ECO:0007669"/>
    <property type="project" value="TreeGrafter"/>
</dbReference>
<dbReference type="PANTHER" id="PTHR43718:SF2">
    <property type="entry name" value="LON PROTEASE HOMOLOG, MITOCHONDRIAL"/>
    <property type="match status" value="1"/>
</dbReference>
<dbReference type="SUPFAM" id="SSF54211">
    <property type="entry name" value="Ribosomal protein S5 domain 2-like"/>
    <property type="match status" value="1"/>
</dbReference>
<comment type="caution">
    <text evidence="1">Lacks conserved residue(s) required for the propagation of feature annotation.</text>
</comment>
<proteinExistence type="predicted"/>
<evidence type="ECO:0000259" key="2">
    <source>
        <dbReference type="PROSITE" id="PS51786"/>
    </source>
</evidence>
<dbReference type="InterPro" id="IPR027065">
    <property type="entry name" value="Lon_Prtase"/>
</dbReference>
<organism evidence="3">
    <name type="scientific">Tetraodon nigroviridis</name>
    <name type="common">Spotted green pufferfish</name>
    <name type="synonym">Chelonodon nigroviridis</name>
    <dbReference type="NCBI Taxonomy" id="99883"/>
    <lineage>
        <taxon>Eukaryota</taxon>
        <taxon>Metazoa</taxon>
        <taxon>Chordata</taxon>
        <taxon>Craniata</taxon>
        <taxon>Vertebrata</taxon>
        <taxon>Euteleostomi</taxon>
        <taxon>Actinopterygii</taxon>
        <taxon>Neopterygii</taxon>
        <taxon>Teleostei</taxon>
        <taxon>Neoteleostei</taxon>
        <taxon>Acanthomorphata</taxon>
        <taxon>Eupercaria</taxon>
        <taxon>Tetraodontiformes</taxon>
        <taxon>Tetradontoidea</taxon>
        <taxon>Tetraodontidae</taxon>
        <taxon>Tetraodon</taxon>
    </lineage>
</organism>
<dbReference type="GO" id="GO:0006515">
    <property type="term" value="P:protein quality control for misfolded or incompletely synthesized proteins"/>
    <property type="evidence" value="ECO:0007669"/>
    <property type="project" value="TreeGrafter"/>
</dbReference>
<feature type="non-terminal residue" evidence="3">
    <location>
        <position position="102"/>
    </location>
</feature>